<evidence type="ECO:0000256" key="1">
    <source>
        <dbReference type="ARBA" id="ARBA00001913"/>
    </source>
</evidence>
<evidence type="ECO:0000313" key="11">
    <source>
        <dbReference type="EMBL" id="MFD1123848.1"/>
    </source>
</evidence>
<evidence type="ECO:0000256" key="4">
    <source>
        <dbReference type="ARBA" id="ARBA00022801"/>
    </source>
</evidence>
<keyword evidence="4" id="KW-0378">Hydrolase</keyword>
<name>A0ABW3PIK9_9LACO</name>
<evidence type="ECO:0000256" key="8">
    <source>
        <dbReference type="SAM" id="MobiDB-lite"/>
    </source>
</evidence>
<evidence type="ECO:0000256" key="7">
    <source>
        <dbReference type="ARBA" id="ARBA00023145"/>
    </source>
</evidence>
<dbReference type="InterPro" id="IPR030400">
    <property type="entry name" value="Sedolisin_dom"/>
</dbReference>
<reference evidence="12" key="1">
    <citation type="journal article" date="2019" name="Int. J. Syst. Evol. Microbiol.">
        <title>The Global Catalogue of Microorganisms (GCM) 10K type strain sequencing project: providing services to taxonomists for standard genome sequencing and annotation.</title>
        <authorList>
            <consortium name="The Broad Institute Genomics Platform"/>
            <consortium name="The Broad Institute Genome Sequencing Center for Infectious Disease"/>
            <person name="Wu L."/>
            <person name="Ma J."/>
        </authorList>
    </citation>
    <scope>NUCLEOTIDE SEQUENCE [LARGE SCALE GENOMIC DNA]</scope>
    <source>
        <strain evidence="12">CCUG 71848</strain>
    </source>
</reference>
<dbReference type="InterPro" id="IPR023828">
    <property type="entry name" value="Peptidase_S8_Ser-AS"/>
</dbReference>
<gene>
    <name evidence="11" type="ORF">ACFQ22_00520</name>
</gene>
<dbReference type="PROSITE" id="PS51695">
    <property type="entry name" value="SEDOLISIN"/>
    <property type="match status" value="1"/>
</dbReference>
<feature type="signal peptide" evidence="9">
    <location>
        <begin position="1"/>
        <end position="27"/>
    </location>
</feature>
<feature type="chain" id="PRO_5046086753" evidence="9">
    <location>
        <begin position="28"/>
        <end position="633"/>
    </location>
</feature>
<evidence type="ECO:0000256" key="9">
    <source>
        <dbReference type="SAM" id="SignalP"/>
    </source>
</evidence>
<dbReference type="EMBL" id="JBHTLH010000004">
    <property type="protein sequence ID" value="MFD1123848.1"/>
    <property type="molecule type" value="Genomic_DNA"/>
</dbReference>
<comment type="cofactor">
    <cofactor evidence="1">
        <name>Ca(2+)</name>
        <dbReference type="ChEBI" id="CHEBI:29108"/>
    </cofactor>
</comment>
<dbReference type="GO" id="GO:0008233">
    <property type="term" value="F:peptidase activity"/>
    <property type="evidence" value="ECO:0007669"/>
    <property type="project" value="UniProtKB-KW"/>
</dbReference>
<dbReference type="PROSITE" id="PS00138">
    <property type="entry name" value="SUBTILASE_SER"/>
    <property type="match status" value="1"/>
</dbReference>
<keyword evidence="2 11" id="KW-0645">Protease</keyword>
<evidence type="ECO:0000256" key="5">
    <source>
        <dbReference type="ARBA" id="ARBA00022825"/>
    </source>
</evidence>
<evidence type="ECO:0000313" key="12">
    <source>
        <dbReference type="Proteomes" id="UP001597156"/>
    </source>
</evidence>
<evidence type="ECO:0000256" key="6">
    <source>
        <dbReference type="ARBA" id="ARBA00022837"/>
    </source>
</evidence>
<keyword evidence="9" id="KW-0732">Signal</keyword>
<dbReference type="SMART" id="SM00944">
    <property type="entry name" value="Pro-kuma_activ"/>
    <property type="match status" value="1"/>
</dbReference>
<feature type="region of interest" description="Disordered" evidence="8">
    <location>
        <begin position="161"/>
        <end position="190"/>
    </location>
</feature>
<dbReference type="InterPro" id="IPR036852">
    <property type="entry name" value="Peptidase_S8/S53_dom_sf"/>
</dbReference>
<evidence type="ECO:0000256" key="3">
    <source>
        <dbReference type="ARBA" id="ARBA00022723"/>
    </source>
</evidence>
<keyword evidence="12" id="KW-1185">Reference proteome</keyword>
<dbReference type="GO" id="GO:0006508">
    <property type="term" value="P:proteolysis"/>
    <property type="evidence" value="ECO:0007669"/>
    <property type="project" value="UniProtKB-KW"/>
</dbReference>
<dbReference type="SUPFAM" id="SSF52743">
    <property type="entry name" value="Subtilisin-like"/>
    <property type="match status" value="1"/>
</dbReference>
<keyword evidence="7" id="KW-0865">Zymogen</keyword>
<proteinExistence type="predicted"/>
<keyword evidence="5" id="KW-0720">Serine protease</keyword>
<dbReference type="InterPro" id="IPR050819">
    <property type="entry name" value="Tripeptidyl-peptidase_I"/>
</dbReference>
<accession>A0ABW3PIK9</accession>
<dbReference type="RefSeq" id="WP_121979118.1">
    <property type="nucleotide sequence ID" value="NZ_JBHTLH010000004.1"/>
</dbReference>
<feature type="domain" description="Peptidase S53" evidence="10">
    <location>
        <begin position="208"/>
        <end position="631"/>
    </location>
</feature>
<dbReference type="Gene3D" id="3.40.50.200">
    <property type="entry name" value="Peptidase S8/S53 domain"/>
    <property type="match status" value="1"/>
</dbReference>
<feature type="compositionally biased region" description="Polar residues" evidence="8">
    <location>
        <begin position="173"/>
        <end position="190"/>
    </location>
</feature>
<sequence>MRRGSTFLSLATALLITLGIADTRANARETKNTVKTVTIVFKPNHNQAFTDEAYATVDPNSAQFHQYLSTSQVADRYGRSAAQLKQFQAFFNRYQLKTSVYAGNLSMRVMGNYSHLKKAFQAKAASNAYQKKHIQGTIYRLPKALAEQTIAVIGMNVNRPKSKTDGKAKSRSHQIQAKVTQPLDNSTVRPNTSLAQQDFSKKYGSLKYANQYGLNQLYQQGLSGKGQRVGLIMTKDFRIRDVKLYLQKDGSNADTSRIHRYYTVDGRKRVQKYNQYTNAVKEAYQEESSLDVEQAASVAPDAQIDTYIGESIDSATDRPTIYFNTFAAAIAANRDRQISTSFMTGTEKAGFNDNTVSVTPKQYETASDVIYRQAAVQGITIFDASGDRGPYETQKSTQEAALGKSGFVTQIGGTTIPYQKVTHDKLVNVTKERAWGDTYSLAKQFLIHGVFLGGGGGFSKLHATPRFQQGYPGVNTYHAFTMLKWNDKKHQWGVNPHPKLISGRATGRNYPDFSSDSDMQTGFATYLSTTSKKTKRTTGKWFLSGGTSYAAPQAAAALAVVNSGLNQPIGFMNPQIYQFAEGPSSPFTTLNDASINNTNLYYTGQPGKPYNQATGLGIVNYPKLLDSFKAQDK</sequence>
<evidence type="ECO:0000259" key="10">
    <source>
        <dbReference type="PROSITE" id="PS51695"/>
    </source>
</evidence>
<protein>
    <submittedName>
        <fullName evidence="11">Protease pro-enzyme activation domain-containing protein</fullName>
    </submittedName>
</protein>
<dbReference type="Proteomes" id="UP001597156">
    <property type="component" value="Unassembled WGS sequence"/>
</dbReference>
<organism evidence="11 12">
    <name type="scientific">Lentilactobacillus raoultii</name>
    <dbReference type="NCBI Taxonomy" id="1987503"/>
    <lineage>
        <taxon>Bacteria</taxon>
        <taxon>Bacillati</taxon>
        <taxon>Bacillota</taxon>
        <taxon>Bacilli</taxon>
        <taxon>Lactobacillales</taxon>
        <taxon>Lactobacillaceae</taxon>
        <taxon>Lentilactobacillus</taxon>
    </lineage>
</organism>
<keyword evidence="6" id="KW-0106">Calcium</keyword>
<evidence type="ECO:0000256" key="2">
    <source>
        <dbReference type="ARBA" id="ARBA00022670"/>
    </source>
</evidence>
<dbReference type="PANTHER" id="PTHR14218:SF15">
    <property type="entry name" value="TRIPEPTIDYL-PEPTIDASE 1"/>
    <property type="match status" value="1"/>
</dbReference>
<dbReference type="Pfam" id="PF09286">
    <property type="entry name" value="Pro-kuma_activ"/>
    <property type="match status" value="1"/>
</dbReference>
<dbReference type="PANTHER" id="PTHR14218">
    <property type="entry name" value="PROTEASE S8 TRIPEPTIDYL PEPTIDASE I CLN2"/>
    <property type="match status" value="1"/>
</dbReference>
<keyword evidence="3" id="KW-0479">Metal-binding</keyword>
<dbReference type="SUPFAM" id="SSF54897">
    <property type="entry name" value="Protease propeptides/inhibitors"/>
    <property type="match status" value="1"/>
</dbReference>
<dbReference type="InterPro" id="IPR015366">
    <property type="entry name" value="S53_propep"/>
</dbReference>
<comment type="caution">
    <text evidence="11">The sequence shown here is derived from an EMBL/GenBank/DDBJ whole genome shotgun (WGS) entry which is preliminary data.</text>
</comment>